<evidence type="ECO:0000313" key="7">
    <source>
        <dbReference type="Proteomes" id="UP001201985"/>
    </source>
</evidence>
<dbReference type="SUPFAM" id="SSF50199">
    <property type="entry name" value="Staphylococcal nuclease"/>
    <property type="match status" value="1"/>
</dbReference>
<evidence type="ECO:0000256" key="4">
    <source>
        <dbReference type="SAM" id="SignalP"/>
    </source>
</evidence>
<evidence type="ECO:0000256" key="2">
    <source>
        <dbReference type="ARBA" id="ARBA00022759"/>
    </source>
</evidence>
<feature type="domain" description="TNase-like" evidence="5">
    <location>
        <begin position="23"/>
        <end position="119"/>
    </location>
</feature>
<dbReference type="InterPro" id="IPR035437">
    <property type="entry name" value="SNase_OB-fold_sf"/>
</dbReference>
<reference evidence="6 7" key="1">
    <citation type="submission" date="2022-03" db="EMBL/GenBank/DDBJ databases">
        <title>Complete genome analysis of Roseomonas KG 17.1 : a prolific producer of plant growth promoters.</title>
        <authorList>
            <person name="Saadouli I."/>
            <person name="Najjari A."/>
            <person name="Mosbah A."/>
            <person name="Ouzari H.I."/>
        </authorList>
    </citation>
    <scope>NUCLEOTIDE SEQUENCE [LARGE SCALE GENOMIC DNA]</scope>
    <source>
        <strain evidence="6 7">KG17-1</strain>
    </source>
</reference>
<dbReference type="SMART" id="SM00318">
    <property type="entry name" value="SNc"/>
    <property type="match status" value="1"/>
</dbReference>
<dbReference type="EMBL" id="JALBUU010000028">
    <property type="protein sequence ID" value="MCI0755446.1"/>
    <property type="molecule type" value="Genomic_DNA"/>
</dbReference>
<comment type="caution">
    <text evidence="6">The sequence shown here is derived from an EMBL/GenBank/DDBJ whole genome shotgun (WGS) entry which is preliminary data.</text>
</comment>
<feature type="chain" id="PRO_5046309503" evidence="4">
    <location>
        <begin position="23"/>
        <end position="293"/>
    </location>
</feature>
<keyword evidence="1" id="KW-0540">Nuclease</keyword>
<protein>
    <submittedName>
        <fullName evidence="6">Thermonuclease family protein</fullName>
    </submittedName>
</protein>
<dbReference type="PANTHER" id="PTHR12302:SF3">
    <property type="entry name" value="SERINE_THREONINE-PROTEIN KINASE 31"/>
    <property type="match status" value="1"/>
</dbReference>
<dbReference type="PROSITE" id="PS01284">
    <property type="entry name" value="TNASE_2"/>
    <property type="match status" value="1"/>
</dbReference>
<name>A0ABS9W823_9PROT</name>
<evidence type="ECO:0000256" key="1">
    <source>
        <dbReference type="ARBA" id="ARBA00022722"/>
    </source>
</evidence>
<accession>A0ABS9W823</accession>
<keyword evidence="2" id="KW-0255">Endonuclease</keyword>
<proteinExistence type="predicted"/>
<dbReference type="InterPro" id="IPR002071">
    <property type="entry name" value="Thermonucl_AS"/>
</dbReference>
<evidence type="ECO:0000256" key="3">
    <source>
        <dbReference type="ARBA" id="ARBA00022801"/>
    </source>
</evidence>
<feature type="signal peptide" evidence="4">
    <location>
        <begin position="1"/>
        <end position="22"/>
    </location>
</feature>
<gene>
    <name evidence="6" type="ORF">MON41_17130</name>
</gene>
<dbReference type="PROSITE" id="PS50830">
    <property type="entry name" value="TNASE_3"/>
    <property type="match status" value="1"/>
</dbReference>
<dbReference type="Gene3D" id="2.40.50.90">
    <property type="match status" value="1"/>
</dbReference>
<dbReference type="Pfam" id="PF00565">
    <property type="entry name" value="SNase"/>
    <property type="match status" value="1"/>
</dbReference>
<evidence type="ECO:0000259" key="5">
    <source>
        <dbReference type="PROSITE" id="PS50830"/>
    </source>
</evidence>
<organism evidence="6 7">
    <name type="scientific">Teichococcus vastitatis</name>
    <dbReference type="NCBI Taxonomy" id="2307076"/>
    <lineage>
        <taxon>Bacteria</taxon>
        <taxon>Pseudomonadati</taxon>
        <taxon>Pseudomonadota</taxon>
        <taxon>Alphaproteobacteria</taxon>
        <taxon>Acetobacterales</taxon>
        <taxon>Roseomonadaceae</taxon>
        <taxon>Roseomonas</taxon>
    </lineage>
</organism>
<dbReference type="Proteomes" id="UP001201985">
    <property type="component" value="Unassembled WGS sequence"/>
</dbReference>
<keyword evidence="7" id="KW-1185">Reference proteome</keyword>
<sequence length="293" mass="31312">MPVLRLLLVPALLLLFSFPALPAELRGEVVGISDGDTLTLLTATRQQVRVRLAEIGAPESRQPWDSRAQQALSALVFRKAVLVAVQNTDRYGRTVGTVWVGRLNANAEMIRQGHAWVYRQDPSRSLAAGPGGRGSAGPARAVGAAGGGTGAALGLAPAGAHRRAACPLLHATSLSGLRNQWLQLRRQAPVPRDEQLRRSALSPAATWAEPAGWGSGRRALREPRAEMLVLRHQAVVPEALHAWWRDLLPAVSTAVLDVAPAAALFSAYLSIWGSHSDSCGRYVISMMSISSTK</sequence>
<dbReference type="PANTHER" id="PTHR12302">
    <property type="entry name" value="EBNA2 BINDING PROTEIN P100"/>
    <property type="match status" value="1"/>
</dbReference>
<keyword evidence="4" id="KW-0732">Signal</keyword>
<keyword evidence="3" id="KW-0378">Hydrolase</keyword>
<dbReference type="InterPro" id="IPR016071">
    <property type="entry name" value="Staphylococal_nuclease_OB-fold"/>
</dbReference>
<evidence type="ECO:0000313" key="6">
    <source>
        <dbReference type="EMBL" id="MCI0755446.1"/>
    </source>
</evidence>